<keyword evidence="1" id="KW-0812">Transmembrane</keyword>
<sequence length="311" mass="36018">MPIWIWIVIAVIILGLLPLPILAYYLYSVLLVRTSKKKWGRECSIPDDEEYKRMFDIGIEWEKQYHSQKQPVEVVSDGLKLVGEYFDFGSDTSVIIIAGRMESLLYSYYFAEPYRRLGYNILVIDNRAHGLSEGKYLSLGAKEYRDILRWGELLHDRFHQKSIVIHGICIGSCVGLFALCSPDCPDYFKAMAAEGMFTTFKDSFVNHLIDGHHPVQPATFLVTLYIRIFAGADVVHDGPLYRIDQLKKPILFLHSKEDVFSLPSEVQQVYDRCKSEKKLVWFEKGAHSRVRINATRRYDETVIDFFDQLEI</sequence>
<keyword evidence="1" id="KW-1133">Transmembrane helix</keyword>
<dbReference type="RefSeq" id="WP_201428455.1">
    <property type="nucleotide sequence ID" value="NZ_JAEQMG010000149.1"/>
</dbReference>
<proteinExistence type="predicted"/>
<dbReference type="Proteomes" id="UP000633365">
    <property type="component" value="Unassembled WGS sequence"/>
</dbReference>
<accession>A0A935C6U1</accession>
<evidence type="ECO:0000313" key="3">
    <source>
        <dbReference type="Proteomes" id="UP000633365"/>
    </source>
</evidence>
<dbReference type="InterPro" id="IPR052920">
    <property type="entry name" value="DNA-binding_regulatory"/>
</dbReference>
<name>A0A935C6U1_9FIRM</name>
<keyword evidence="3" id="KW-1185">Reference proteome</keyword>
<reference evidence="2" key="1">
    <citation type="submission" date="2021-01" db="EMBL/GenBank/DDBJ databases">
        <title>Genome public.</title>
        <authorList>
            <person name="Liu C."/>
            <person name="Sun Q."/>
        </authorList>
    </citation>
    <scope>NUCLEOTIDE SEQUENCE</scope>
    <source>
        <strain evidence="2">M6</strain>
    </source>
</reference>
<evidence type="ECO:0000256" key="1">
    <source>
        <dbReference type="SAM" id="Phobius"/>
    </source>
</evidence>
<dbReference type="AlphaFoldDB" id="A0A935C6U1"/>
<dbReference type="GO" id="GO:0016787">
    <property type="term" value="F:hydrolase activity"/>
    <property type="evidence" value="ECO:0007669"/>
    <property type="project" value="UniProtKB-KW"/>
</dbReference>
<organism evidence="2 3">
    <name type="scientific">Ruminococcus difficilis</name>
    <dbReference type="NCBI Taxonomy" id="2763069"/>
    <lineage>
        <taxon>Bacteria</taxon>
        <taxon>Bacillati</taxon>
        <taxon>Bacillota</taxon>
        <taxon>Clostridia</taxon>
        <taxon>Eubacteriales</taxon>
        <taxon>Oscillospiraceae</taxon>
        <taxon>Ruminococcus</taxon>
    </lineage>
</organism>
<dbReference type="InterPro" id="IPR029058">
    <property type="entry name" value="AB_hydrolase_fold"/>
</dbReference>
<evidence type="ECO:0000313" key="2">
    <source>
        <dbReference type="EMBL" id="MBK6089748.1"/>
    </source>
</evidence>
<dbReference type="Gene3D" id="3.40.50.1820">
    <property type="entry name" value="alpha/beta hydrolase"/>
    <property type="match status" value="1"/>
</dbReference>
<keyword evidence="1" id="KW-0472">Membrane</keyword>
<dbReference type="EMBL" id="JAEQMG010000149">
    <property type="protein sequence ID" value="MBK6089748.1"/>
    <property type="molecule type" value="Genomic_DNA"/>
</dbReference>
<keyword evidence="2" id="KW-0378">Hydrolase</keyword>
<feature type="transmembrane region" description="Helical" evidence="1">
    <location>
        <begin position="6"/>
        <end position="27"/>
    </location>
</feature>
<comment type="caution">
    <text evidence="2">The sequence shown here is derived from an EMBL/GenBank/DDBJ whole genome shotgun (WGS) entry which is preliminary data.</text>
</comment>
<gene>
    <name evidence="2" type="ORF">JKK62_14045</name>
</gene>
<protein>
    <submittedName>
        <fullName evidence="2">Alpha/beta hydrolase</fullName>
    </submittedName>
</protein>
<dbReference type="PANTHER" id="PTHR43358:SF4">
    <property type="entry name" value="ALPHA_BETA HYDROLASE FOLD-1 DOMAIN-CONTAINING PROTEIN"/>
    <property type="match status" value="1"/>
</dbReference>
<dbReference type="PANTHER" id="PTHR43358">
    <property type="entry name" value="ALPHA/BETA-HYDROLASE"/>
    <property type="match status" value="1"/>
</dbReference>
<dbReference type="SUPFAM" id="SSF53474">
    <property type="entry name" value="alpha/beta-Hydrolases"/>
    <property type="match status" value="1"/>
</dbReference>